<sequence>MSCFEPADPSHKEIIRLLGKINLKNRDERIMYKLLDDGLTQYESKTDPGLIENEDDKLEKADSSNIKADQCKCANTINKSVGLKIDERNHKKSECHVYFTMLDDIPPPVYQQTFHQWKAMMDLNFNFWKMRKRKIIYLQPLDDFPDFVNNSTFNVNKKTLNFFELLQLFASVFFDGFEVQLLPTLDTVQNDWKITRRNHKTTGQKQQLVTDVIAYLSKQRPKDGFCMLGLTWTDLYPTPELNFVLGEASMPEYAGAFSFGRYEPKSYKDGVPPPEIERFDGFLIWKMLKVLSHETCHIFGQRHCVHFHCSMNESTSMVQALRQPIFLCPVCLRKLHKVCKFDIKTRYKKLLDIFQAVNAQYPHEYLENAVHWLEDMLVEIEKAETGYM</sequence>
<keyword evidence="4" id="KW-0378">Hydrolase</keyword>
<comment type="caution">
    <text evidence="7">The sequence shown here is derived from an EMBL/GenBank/DDBJ whole genome shotgun (WGS) entry which is preliminary data.</text>
</comment>
<organism evidence="7 8">
    <name type="scientific">Owenia fusiformis</name>
    <name type="common">Polychaete worm</name>
    <dbReference type="NCBI Taxonomy" id="6347"/>
    <lineage>
        <taxon>Eukaryota</taxon>
        <taxon>Metazoa</taxon>
        <taxon>Spiralia</taxon>
        <taxon>Lophotrochozoa</taxon>
        <taxon>Annelida</taxon>
        <taxon>Polychaeta</taxon>
        <taxon>Sedentaria</taxon>
        <taxon>Canalipalpata</taxon>
        <taxon>Sabellida</taxon>
        <taxon>Oweniida</taxon>
        <taxon>Oweniidae</taxon>
        <taxon>Owenia</taxon>
    </lineage>
</organism>
<reference evidence="7" key="1">
    <citation type="submission" date="2022-03" db="EMBL/GenBank/DDBJ databases">
        <authorList>
            <person name="Martin C."/>
        </authorList>
    </citation>
    <scope>NUCLEOTIDE SEQUENCE</scope>
</reference>
<dbReference type="Gene3D" id="3.40.390.10">
    <property type="entry name" value="Collagenase (Catalytic Domain)"/>
    <property type="match status" value="1"/>
</dbReference>
<keyword evidence="2" id="KW-0645">Protease</keyword>
<dbReference type="GO" id="GO:0006508">
    <property type="term" value="P:proteolysis"/>
    <property type="evidence" value="ECO:0007669"/>
    <property type="project" value="UniProtKB-KW"/>
</dbReference>
<dbReference type="Pfam" id="PF07998">
    <property type="entry name" value="Peptidase_M54"/>
    <property type="match status" value="1"/>
</dbReference>
<accession>A0A8J1TYD0</accession>
<evidence type="ECO:0000256" key="1">
    <source>
        <dbReference type="ARBA" id="ARBA00001947"/>
    </source>
</evidence>
<evidence type="ECO:0000313" key="7">
    <source>
        <dbReference type="EMBL" id="CAH1786939.1"/>
    </source>
</evidence>
<dbReference type="AlphaFoldDB" id="A0A8J1TYD0"/>
<evidence type="ECO:0000256" key="3">
    <source>
        <dbReference type="ARBA" id="ARBA00022723"/>
    </source>
</evidence>
<keyword evidence="5" id="KW-0862">Zinc</keyword>
<keyword evidence="3" id="KW-0479">Metal-binding</keyword>
<dbReference type="OrthoDB" id="2365600at2759"/>
<evidence type="ECO:0000256" key="5">
    <source>
        <dbReference type="ARBA" id="ARBA00022833"/>
    </source>
</evidence>
<gene>
    <name evidence="7" type="ORF">OFUS_LOCUS12737</name>
</gene>
<dbReference type="PANTHER" id="PTHR15910:SF1">
    <property type="entry name" value="ARCHAEMETZINCIN-2"/>
    <property type="match status" value="1"/>
</dbReference>
<name>A0A8J1TYD0_OWEFU</name>
<dbReference type="InterPro" id="IPR024079">
    <property type="entry name" value="MetalloPept_cat_dom_sf"/>
</dbReference>
<evidence type="ECO:0000256" key="6">
    <source>
        <dbReference type="ARBA" id="ARBA00023049"/>
    </source>
</evidence>
<comment type="cofactor">
    <cofactor evidence="1">
        <name>Zn(2+)</name>
        <dbReference type="ChEBI" id="CHEBI:29105"/>
    </cofactor>
</comment>
<dbReference type="GO" id="GO:0008237">
    <property type="term" value="F:metallopeptidase activity"/>
    <property type="evidence" value="ECO:0007669"/>
    <property type="project" value="UniProtKB-KW"/>
</dbReference>
<dbReference type="GO" id="GO:0046872">
    <property type="term" value="F:metal ion binding"/>
    <property type="evidence" value="ECO:0007669"/>
    <property type="project" value="UniProtKB-KW"/>
</dbReference>
<proteinExistence type="predicted"/>
<dbReference type="InterPro" id="IPR012962">
    <property type="entry name" value="Pept_M54_archaemetzincn"/>
</dbReference>
<dbReference type="EMBL" id="CAIIXF020000006">
    <property type="protein sequence ID" value="CAH1786939.1"/>
    <property type="molecule type" value="Genomic_DNA"/>
</dbReference>
<keyword evidence="8" id="KW-1185">Reference proteome</keyword>
<protein>
    <submittedName>
        <fullName evidence="7">Uncharacterized protein</fullName>
    </submittedName>
</protein>
<dbReference type="Proteomes" id="UP000749559">
    <property type="component" value="Unassembled WGS sequence"/>
</dbReference>
<evidence type="ECO:0000256" key="4">
    <source>
        <dbReference type="ARBA" id="ARBA00022801"/>
    </source>
</evidence>
<dbReference type="CDD" id="cd11375">
    <property type="entry name" value="Peptidase_M54"/>
    <property type="match status" value="1"/>
</dbReference>
<evidence type="ECO:0000313" key="8">
    <source>
        <dbReference type="Proteomes" id="UP000749559"/>
    </source>
</evidence>
<keyword evidence="6" id="KW-0482">Metalloprotease</keyword>
<dbReference type="PANTHER" id="PTHR15910">
    <property type="entry name" value="ARCHAEMETZINCIN"/>
    <property type="match status" value="1"/>
</dbReference>
<evidence type="ECO:0000256" key="2">
    <source>
        <dbReference type="ARBA" id="ARBA00022670"/>
    </source>
</evidence>